<proteinExistence type="predicted"/>
<accession>B7FYS5</accession>
<organism evidence="3 4">
    <name type="scientific">Phaeodactylum tricornutum (strain CCAP 1055/1)</name>
    <dbReference type="NCBI Taxonomy" id="556484"/>
    <lineage>
        <taxon>Eukaryota</taxon>
        <taxon>Sar</taxon>
        <taxon>Stramenopiles</taxon>
        <taxon>Ochrophyta</taxon>
        <taxon>Bacillariophyta</taxon>
        <taxon>Bacillariophyceae</taxon>
        <taxon>Bacillariophycidae</taxon>
        <taxon>Naviculales</taxon>
        <taxon>Phaeodactylaceae</taxon>
        <taxon>Phaeodactylum</taxon>
    </lineage>
</organism>
<evidence type="ECO:0000259" key="2">
    <source>
        <dbReference type="Pfam" id="PF20710"/>
    </source>
</evidence>
<keyword evidence="4" id="KW-1185">Reference proteome</keyword>
<protein>
    <recommendedName>
        <fullName evidence="2">DUF6824 domain-containing protein</fullName>
    </recommendedName>
</protein>
<dbReference type="RefSeq" id="XP_002180028.1">
    <property type="nucleotide sequence ID" value="XM_002179992.1"/>
</dbReference>
<dbReference type="InParanoid" id="B7FYS5"/>
<dbReference type="OrthoDB" id="48019at2759"/>
<dbReference type="Proteomes" id="UP000000759">
    <property type="component" value="Chromosome 8"/>
</dbReference>
<keyword evidence="1" id="KW-0732">Signal</keyword>
<gene>
    <name evidence="3" type="ORF">PHATRDRAFT_45819</name>
</gene>
<reference evidence="4" key="2">
    <citation type="submission" date="2008-08" db="EMBL/GenBank/DDBJ databases">
        <authorList>
            <consortium name="Diatom Consortium"/>
            <person name="Grigoriev I."/>
            <person name="Grimwood J."/>
            <person name="Kuo A."/>
            <person name="Otillar R.P."/>
            <person name="Salamov A."/>
            <person name="Detter J.C."/>
            <person name="Lindquist E."/>
            <person name="Shapiro H."/>
            <person name="Lucas S."/>
            <person name="Glavina del Rio T."/>
            <person name="Pitluck S."/>
            <person name="Rokhsar D."/>
            <person name="Bowler C."/>
        </authorList>
    </citation>
    <scope>GENOME REANNOTATION</scope>
    <source>
        <strain evidence="4">CCAP 1055/1</strain>
    </source>
</reference>
<evidence type="ECO:0000313" key="3">
    <source>
        <dbReference type="EMBL" id="EEC48219.1"/>
    </source>
</evidence>
<dbReference type="Pfam" id="PF20710">
    <property type="entry name" value="DUF6824"/>
    <property type="match status" value="1"/>
</dbReference>
<dbReference type="InterPro" id="IPR049227">
    <property type="entry name" value="DUF6824"/>
</dbReference>
<dbReference type="KEGG" id="pti:PHATRDRAFT_45819"/>
<sequence length="258" mass="29188">MPHSFMQASLLFLLILRVLVAPSVKTSACLSMHAHTMHSRMLSSCDEPTMSTYRDATHSFPRQIHAEEGIHKEDNRMFLLDSFDSSAVHHRSVSSHCHDISRLDRELPLGLEFKPAEWDVICGRGKASFDHVGNRRLRLLVANSMHSYVEAKSRVDKTAIVQTIVEQIREASPNGGFVRKDDFGEWYEIGTKAAREKVGHAIRDCLTEPLRGRSLSTYQERLESLQEVQDEVFRSLKIAGIQEREGQANSPYKQNGSA</sequence>
<dbReference type="HOGENOM" id="CLU_1079529_0_0_1"/>
<name>B7FYS5_PHATC</name>
<evidence type="ECO:0000313" key="4">
    <source>
        <dbReference type="Proteomes" id="UP000000759"/>
    </source>
</evidence>
<reference evidence="3 4" key="1">
    <citation type="journal article" date="2008" name="Nature">
        <title>The Phaeodactylum genome reveals the evolutionary history of diatom genomes.</title>
        <authorList>
            <person name="Bowler C."/>
            <person name="Allen A.E."/>
            <person name="Badger J.H."/>
            <person name="Grimwood J."/>
            <person name="Jabbari K."/>
            <person name="Kuo A."/>
            <person name="Maheswari U."/>
            <person name="Martens C."/>
            <person name="Maumus F."/>
            <person name="Otillar R.P."/>
            <person name="Rayko E."/>
            <person name="Salamov A."/>
            <person name="Vandepoele K."/>
            <person name="Beszteri B."/>
            <person name="Gruber A."/>
            <person name="Heijde M."/>
            <person name="Katinka M."/>
            <person name="Mock T."/>
            <person name="Valentin K."/>
            <person name="Verret F."/>
            <person name="Berges J.A."/>
            <person name="Brownlee C."/>
            <person name="Cadoret J.P."/>
            <person name="Chiovitti A."/>
            <person name="Choi C.J."/>
            <person name="Coesel S."/>
            <person name="De Martino A."/>
            <person name="Detter J.C."/>
            <person name="Durkin C."/>
            <person name="Falciatore A."/>
            <person name="Fournet J."/>
            <person name="Haruta M."/>
            <person name="Huysman M.J."/>
            <person name="Jenkins B.D."/>
            <person name="Jiroutova K."/>
            <person name="Jorgensen R.E."/>
            <person name="Joubert Y."/>
            <person name="Kaplan A."/>
            <person name="Kroger N."/>
            <person name="Kroth P.G."/>
            <person name="La Roche J."/>
            <person name="Lindquist E."/>
            <person name="Lommer M."/>
            <person name="Martin-Jezequel V."/>
            <person name="Lopez P.J."/>
            <person name="Lucas S."/>
            <person name="Mangogna M."/>
            <person name="McGinnis K."/>
            <person name="Medlin L.K."/>
            <person name="Montsant A."/>
            <person name="Oudot-Le Secq M.P."/>
            <person name="Napoli C."/>
            <person name="Obornik M."/>
            <person name="Parker M.S."/>
            <person name="Petit J.L."/>
            <person name="Porcel B.M."/>
            <person name="Poulsen N."/>
            <person name="Robison M."/>
            <person name="Rychlewski L."/>
            <person name="Rynearson T.A."/>
            <person name="Schmutz J."/>
            <person name="Shapiro H."/>
            <person name="Siaut M."/>
            <person name="Stanley M."/>
            <person name="Sussman M.R."/>
            <person name="Taylor A.R."/>
            <person name="Vardi A."/>
            <person name="von Dassow P."/>
            <person name="Vyverman W."/>
            <person name="Willis A."/>
            <person name="Wyrwicz L.S."/>
            <person name="Rokhsar D.S."/>
            <person name="Weissenbach J."/>
            <person name="Armbrust E.V."/>
            <person name="Green B.R."/>
            <person name="Van de Peer Y."/>
            <person name="Grigoriev I.V."/>
        </authorList>
    </citation>
    <scope>NUCLEOTIDE SEQUENCE [LARGE SCALE GENOMIC DNA]</scope>
    <source>
        <strain evidence="3 4">CCAP 1055/1</strain>
    </source>
</reference>
<feature type="domain" description="DUF6824" evidence="2">
    <location>
        <begin position="119"/>
        <end position="204"/>
    </location>
</feature>
<dbReference type="PaxDb" id="2850-Phatr45819"/>
<dbReference type="AlphaFoldDB" id="B7FYS5"/>
<feature type="signal peptide" evidence="1">
    <location>
        <begin position="1"/>
        <end position="21"/>
    </location>
</feature>
<evidence type="ECO:0000256" key="1">
    <source>
        <dbReference type="SAM" id="SignalP"/>
    </source>
</evidence>
<feature type="chain" id="PRO_5002855613" description="DUF6824 domain-containing protein" evidence="1">
    <location>
        <begin position="22"/>
        <end position="258"/>
    </location>
</feature>
<dbReference type="GeneID" id="7200824"/>
<dbReference type="EMBL" id="CM000611">
    <property type="protein sequence ID" value="EEC48219.1"/>
    <property type="molecule type" value="Genomic_DNA"/>
</dbReference>